<proteinExistence type="predicted"/>
<keyword evidence="2" id="KW-1133">Transmembrane helix</keyword>
<dbReference type="Proteomes" id="UP001152747">
    <property type="component" value="Unassembled WGS sequence"/>
</dbReference>
<feature type="compositionally biased region" description="Basic and acidic residues" evidence="1">
    <location>
        <begin position="18"/>
        <end position="34"/>
    </location>
</feature>
<evidence type="ECO:0000313" key="3">
    <source>
        <dbReference type="EMBL" id="CAI5454345.1"/>
    </source>
</evidence>
<protein>
    <submittedName>
        <fullName evidence="3">Uncharacterized protein</fullName>
    </submittedName>
</protein>
<name>A0A9P1N959_9PELO</name>
<feature type="transmembrane region" description="Helical" evidence="2">
    <location>
        <begin position="144"/>
        <end position="165"/>
    </location>
</feature>
<comment type="caution">
    <text evidence="3">The sequence shown here is derived from an EMBL/GenBank/DDBJ whole genome shotgun (WGS) entry which is preliminary data.</text>
</comment>
<feature type="transmembrane region" description="Helical" evidence="2">
    <location>
        <begin position="110"/>
        <end position="132"/>
    </location>
</feature>
<feature type="transmembrane region" description="Helical" evidence="2">
    <location>
        <begin position="83"/>
        <end position="104"/>
    </location>
</feature>
<gene>
    <name evidence="3" type="ORF">CAMP_LOCUS16982</name>
</gene>
<keyword evidence="2" id="KW-0812">Transmembrane</keyword>
<feature type="transmembrane region" description="Helical" evidence="2">
    <location>
        <begin position="171"/>
        <end position="189"/>
    </location>
</feature>
<dbReference type="OrthoDB" id="5863067at2759"/>
<dbReference type="EMBL" id="CANHGI010000006">
    <property type="protein sequence ID" value="CAI5454345.1"/>
    <property type="molecule type" value="Genomic_DNA"/>
</dbReference>
<accession>A0A9P1N959</accession>
<keyword evidence="4" id="KW-1185">Reference proteome</keyword>
<reference evidence="3" key="1">
    <citation type="submission" date="2022-11" db="EMBL/GenBank/DDBJ databases">
        <authorList>
            <person name="Kikuchi T."/>
        </authorList>
    </citation>
    <scope>NUCLEOTIDE SEQUENCE</scope>
    <source>
        <strain evidence="3">PS1010</strain>
    </source>
</reference>
<evidence type="ECO:0000256" key="1">
    <source>
        <dbReference type="SAM" id="MobiDB-lite"/>
    </source>
</evidence>
<sequence>MVSVSGALVMPPFRERLGTGCTKDSKDSGIDVRPRTKKQKKQQKMKTITARTKMKNTIVEVKESDDEEYEEAKRSFENMVITILWCISIYFTNLSFGLPFVIMYPVRINHIAIAGSYLFIMFWALSALYFFARKTNKEKRWFSTYPKTFVLAWISLFIGFTIFHLFTFAEIGNWSLVICAIYFFFFVHLTTSYL</sequence>
<feature type="region of interest" description="Disordered" evidence="1">
    <location>
        <begin position="18"/>
        <end position="42"/>
    </location>
</feature>
<organism evidence="3 4">
    <name type="scientific">Caenorhabditis angaria</name>
    <dbReference type="NCBI Taxonomy" id="860376"/>
    <lineage>
        <taxon>Eukaryota</taxon>
        <taxon>Metazoa</taxon>
        <taxon>Ecdysozoa</taxon>
        <taxon>Nematoda</taxon>
        <taxon>Chromadorea</taxon>
        <taxon>Rhabditida</taxon>
        <taxon>Rhabditina</taxon>
        <taxon>Rhabditomorpha</taxon>
        <taxon>Rhabditoidea</taxon>
        <taxon>Rhabditidae</taxon>
        <taxon>Peloderinae</taxon>
        <taxon>Caenorhabditis</taxon>
    </lineage>
</organism>
<evidence type="ECO:0000313" key="4">
    <source>
        <dbReference type="Proteomes" id="UP001152747"/>
    </source>
</evidence>
<dbReference type="AlphaFoldDB" id="A0A9P1N959"/>
<evidence type="ECO:0000256" key="2">
    <source>
        <dbReference type="SAM" id="Phobius"/>
    </source>
</evidence>
<keyword evidence="2" id="KW-0472">Membrane</keyword>